<feature type="domain" description="Nephrocystin 3-like N-terminal" evidence="3">
    <location>
        <begin position="292"/>
        <end position="452"/>
    </location>
</feature>
<dbReference type="STRING" id="576137.A0A1L7XTU4"/>
<dbReference type="PROSITE" id="PS50297">
    <property type="entry name" value="ANK_REP_REGION"/>
    <property type="match status" value="3"/>
</dbReference>
<dbReference type="Gene3D" id="1.25.40.20">
    <property type="entry name" value="Ankyrin repeat-containing domain"/>
    <property type="match status" value="1"/>
</dbReference>
<evidence type="ECO:0000256" key="2">
    <source>
        <dbReference type="PROSITE-ProRule" id="PRU00023"/>
    </source>
</evidence>
<dbReference type="Pfam" id="PF24883">
    <property type="entry name" value="NPHP3_N"/>
    <property type="match status" value="1"/>
</dbReference>
<dbReference type="PROSITE" id="PS50088">
    <property type="entry name" value="ANK_REPEAT"/>
    <property type="match status" value="3"/>
</dbReference>
<dbReference type="Pfam" id="PF00023">
    <property type="entry name" value="Ank"/>
    <property type="match status" value="1"/>
</dbReference>
<dbReference type="SUPFAM" id="SSF52540">
    <property type="entry name" value="P-loop containing nucleoside triphosphate hydrolases"/>
    <property type="match status" value="1"/>
</dbReference>
<dbReference type="AlphaFoldDB" id="A0A1L7XTU4"/>
<accession>A0A1L7XTU4</accession>
<sequence length="939" mass="105625">METSASHDLETGRRLATLFESILREFADTDLFSKEISPTCFLVYAHDAPNVGNADAARAQQLIDWLKTLRSIVFADRSQFLPWYDRENGAAGRDILSNQFCILPKSGNAGSVYNISSVDKVILCCSEVLQSYYGDSRVKKYTQDIRDFYFDRERNLQNTNEVKEGIKRIVKAYSDREGFHYVLTELAFLEIRSIQEQHNHGIIPVVLNGEGIESLPFFKNEVALWLKPKLHSKSTIHEFQIRHKFFFKLLPPKHLPPGKARIAGAQDFACLRSLAYQDMNSRRQDTKRAHANTCGWITSHPSYTNWLKEGSGILWIKGKPGSGKSTLMEYLLRHLEKQPLYQESIQLSFFLHSRGMTLQKSRLGMFRSLLHQLLSRAPAAGVKFQHEFEEKSRSQGDPGKDWSWHVNELRDFFISTVESVAGTQSINIFVDALDEADDGADDQDTSREIVSDFHELNDLLHCKELRSTICFSCRHFPITTTNQRWEIWVEKENHRDISTYVRGELNRRLSPSATERQYVGEWQETIVGGAQGVFQWAVLVVSMTIEHHYAGKSLKETRQMLAEVPKKLGDVYKHILSQVVDKDDQQQTLRLMRWRHTSPFAPEFTLEELELEWPGHDLIVRRIVSLSGGLIESMSHWGGQILQFTHQSVNDFLSQEGLGLLDVASLGNLVGQGHHQLSIICANYIRLAQMNNSNRRSTKAEAPVRGIGAEAEAIKVQLPFMDYAARSWFLHAEKAETLGIPQDYILRFSQHCPKILELWVRFYGTLQVHYSEGRPDLPSTMLHIASGSNLLSVVKGLLSTGPHIEQMDDSGNRALHYASRWGHVKVVKALLDAGAMLEAENNTKCTALERAAANGHEEVVGLLLATGADANKQTGEFGNALYGAAAKGSIAIVRVLLNHMAEVNAQGGEYGNALQAAANGGHQAIVQLLLDNGADVLAE</sequence>
<dbReference type="Proteomes" id="UP000184330">
    <property type="component" value="Unassembled WGS sequence"/>
</dbReference>
<protein>
    <submittedName>
        <fullName evidence="4">Related to ankyrin</fullName>
    </submittedName>
</protein>
<dbReference type="InterPro" id="IPR056884">
    <property type="entry name" value="NPHP3-like_N"/>
</dbReference>
<evidence type="ECO:0000256" key="1">
    <source>
        <dbReference type="ARBA" id="ARBA00022737"/>
    </source>
</evidence>
<keyword evidence="1" id="KW-0677">Repeat</keyword>
<dbReference type="PANTHER" id="PTHR10039:SF5">
    <property type="entry name" value="NACHT DOMAIN-CONTAINING PROTEIN"/>
    <property type="match status" value="1"/>
</dbReference>
<dbReference type="EMBL" id="FJOG01000054">
    <property type="protein sequence ID" value="CZR68408.1"/>
    <property type="molecule type" value="Genomic_DNA"/>
</dbReference>
<dbReference type="InterPro" id="IPR027417">
    <property type="entry name" value="P-loop_NTPase"/>
</dbReference>
<feature type="repeat" description="ANK" evidence="2">
    <location>
        <begin position="909"/>
        <end position="939"/>
    </location>
</feature>
<dbReference type="InterPro" id="IPR036770">
    <property type="entry name" value="Ankyrin_rpt-contain_sf"/>
</dbReference>
<name>A0A1L7XTU4_9HELO</name>
<dbReference type="Pfam" id="PF12796">
    <property type="entry name" value="Ank_2"/>
    <property type="match status" value="1"/>
</dbReference>
<keyword evidence="2" id="KW-0040">ANK repeat</keyword>
<feature type="repeat" description="ANK" evidence="2">
    <location>
        <begin position="843"/>
        <end position="875"/>
    </location>
</feature>
<dbReference type="Gene3D" id="3.40.50.300">
    <property type="entry name" value="P-loop containing nucleotide triphosphate hydrolases"/>
    <property type="match status" value="1"/>
</dbReference>
<evidence type="ECO:0000259" key="3">
    <source>
        <dbReference type="Pfam" id="PF24883"/>
    </source>
</evidence>
<keyword evidence="5" id="KW-1185">Reference proteome</keyword>
<organism evidence="4 5">
    <name type="scientific">Phialocephala subalpina</name>
    <dbReference type="NCBI Taxonomy" id="576137"/>
    <lineage>
        <taxon>Eukaryota</taxon>
        <taxon>Fungi</taxon>
        <taxon>Dikarya</taxon>
        <taxon>Ascomycota</taxon>
        <taxon>Pezizomycotina</taxon>
        <taxon>Leotiomycetes</taxon>
        <taxon>Helotiales</taxon>
        <taxon>Mollisiaceae</taxon>
        <taxon>Phialocephala</taxon>
        <taxon>Phialocephala fortinii species complex</taxon>
    </lineage>
</organism>
<dbReference type="PANTHER" id="PTHR10039">
    <property type="entry name" value="AMELOGENIN"/>
    <property type="match status" value="1"/>
</dbReference>
<evidence type="ECO:0000313" key="4">
    <source>
        <dbReference type="EMBL" id="CZR68408.1"/>
    </source>
</evidence>
<dbReference type="InterPro" id="IPR002110">
    <property type="entry name" value="Ankyrin_rpt"/>
</dbReference>
<evidence type="ECO:0000313" key="5">
    <source>
        <dbReference type="Proteomes" id="UP000184330"/>
    </source>
</evidence>
<dbReference type="PRINTS" id="PR01415">
    <property type="entry name" value="ANKYRIN"/>
</dbReference>
<dbReference type="SUPFAM" id="SSF48403">
    <property type="entry name" value="Ankyrin repeat"/>
    <property type="match status" value="1"/>
</dbReference>
<gene>
    <name evidence="4" type="ORF">PAC_18307</name>
</gene>
<proteinExistence type="predicted"/>
<reference evidence="4 5" key="1">
    <citation type="submission" date="2016-03" db="EMBL/GenBank/DDBJ databases">
        <authorList>
            <person name="Ploux O."/>
        </authorList>
    </citation>
    <scope>NUCLEOTIDE SEQUENCE [LARGE SCALE GENOMIC DNA]</scope>
    <source>
        <strain evidence="4 5">UAMH 11012</strain>
    </source>
</reference>
<dbReference type="SMART" id="SM00248">
    <property type="entry name" value="ANK"/>
    <property type="match status" value="5"/>
</dbReference>
<feature type="repeat" description="ANK" evidence="2">
    <location>
        <begin position="810"/>
        <end position="842"/>
    </location>
</feature>
<dbReference type="OrthoDB" id="194358at2759"/>